<gene>
    <name evidence="2" type="ORF">ACFQ2I_21855</name>
</gene>
<dbReference type="Gene3D" id="3.30.930.10">
    <property type="entry name" value="Bira Bifunctional Protein, Domain 2"/>
    <property type="match status" value="1"/>
</dbReference>
<comment type="caution">
    <text evidence="2">The sequence shown here is derived from an EMBL/GenBank/DDBJ whole genome shotgun (WGS) entry which is preliminary data.</text>
</comment>
<dbReference type="PANTHER" id="PTHR43679">
    <property type="entry name" value="OCTANOYLTRANSFERASE LIPM-RELATED"/>
    <property type="match status" value="1"/>
</dbReference>
<dbReference type="SUPFAM" id="SSF55681">
    <property type="entry name" value="Class II aaRS and biotin synthetases"/>
    <property type="match status" value="1"/>
</dbReference>
<protein>
    <submittedName>
        <fullName evidence="2">Biotin/lipoate A/B protein ligase family protein</fullName>
    </submittedName>
</protein>
<dbReference type="InterPro" id="IPR050664">
    <property type="entry name" value="Octanoyltrans_LipM/LipL"/>
</dbReference>
<reference evidence="3" key="1">
    <citation type="journal article" date="2019" name="Int. J. Syst. Evol. Microbiol.">
        <title>The Global Catalogue of Microorganisms (GCM) 10K type strain sequencing project: providing services to taxonomists for standard genome sequencing and annotation.</title>
        <authorList>
            <consortium name="The Broad Institute Genomics Platform"/>
            <consortium name="The Broad Institute Genome Sequencing Center for Infectious Disease"/>
            <person name="Wu L."/>
            <person name="Ma J."/>
        </authorList>
    </citation>
    <scope>NUCLEOTIDE SEQUENCE [LARGE SCALE GENOMIC DNA]</scope>
    <source>
        <strain evidence="3">CCUG 59129</strain>
    </source>
</reference>
<sequence length="278" mass="29794">MNDAWQSMLVLNRINDFTSTDPLYAFALDELLCRSAGKGGPAVCHIWRHPGAFIMGLRDSRMPHVQEARQWLESSGWATAVRNSGGAAVPLDAGVVNLSLIAPKTHVLDYHFHNDFEGMFALIREALKGTGRQVDKGEITGAYCPGDFDLSIDGFKFCGIAQRRQTHATIVQAFVVTEGSGSARAAFVRQFYDIASGGDDTLGHPLVSADSTASLEELAGLVPHGSHAFAQAVQQALGVAPPTPHAADAVQPSELQLPEPAEVEAMVATLRSRYTIGQ</sequence>
<dbReference type="PANTHER" id="PTHR43679:SF2">
    <property type="entry name" value="OCTANOYL-[GCVH]:PROTEIN N-OCTANOYLTRANSFERASE"/>
    <property type="match status" value="1"/>
</dbReference>
<dbReference type="InterPro" id="IPR004143">
    <property type="entry name" value="BPL_LPL_catalytic"/>
</dbReference>
<dbReference type="PROSITE" id="PS51733">
    <property type="entry name" value="BPL_LPL_CATALYTIC"/>
    <property type="match status" value="1"/>
</dbReference>
<dbReference type="Proteomes" id="UP001596989">
    <property type="component" value="Unassembled WGS sequence"/>
</dbReference>
<accession>A0ABW3HWY1</accession>
<organism evidence="2 3">
    <name type="scientific">Paenibacillus chungangensis</name>
    <dbReference type="NCBI Taxonomy" id="696535"/>
    <lineage>
        <taxon>Bacteria</taxon>
        <taxon>Bacillati</taxon>
        <taxon>Bacillota</taxon>
        <taxon>Bacilli</taxon>
        <taxon>Bacillales</taxon>
        <taxon>Paenibacillaceae</taxon>
        <taxon>Paenibacillus</taxon>
    </lineage>
</organism>
<evidence type="ECO:0000313" key="2">
    <source>
        <dbReference type="EMBL" id="MFD0961988.1"/>
    </source>
</evidence>
<name>A0ABW3HWY1_9BACL</name>
<proteinExistence type="predicted"/>
<evidence type="ECO:0000313" key="3">
    <source>
        <dbReference type="Proteomes" id="UP001596989"/>
    </source>
</evidence>
<evidence type="ECO:0000259" key="1">
    <source>
        <dbReference type="PROSITE" id="PS51733"/>
    </source>
</evidence>
<keyword evidence="3" id="KW-1185">Reference proteome</keyword>
<dbReference type="RefSeq" id="WP_377568066.1">
    <property type="nucleotide sequence ID" value="NZ_JBHTJZ010000070.1"/>
</dbReference>
<dbReference type="Pfam" id="PF21948">
    <property type="entry name" value="LplA-B_cat"/>
    <property type="match status" value="1"/>
</dbReference>
<dbReference type="EMBL" id="JBHTJZ010000070">
    <property type="protein sequence ID" value="MFD0961988.1"/>
    <property type="molecule type" value="Genomic_DNA"/>
</dbReference>
<feature type="domain" description="BPL/LPL catalytic" evidence="1">
    <location>
        <begin position="38"/>
        <end position="223"/>
    </location>
</feature>
<dbReference type="InterPro" id="IPR045864">
    <property type="entry name" value="aa-tRNA-synth_II/BPL/LPL"/>
</dbReference>
<dbReference type="GO" id="GO:0016874">
    <property type="term" value="F:ligase activity"/>
    <property type="evidence" value="ECO:0007669"/>
    <property type="project" value="UniProtKB-KW"/>
</dbReference>
<keyword evidence="2" id="KW-0436">Ligase</keyword>